<sequence length="138" mass="14831">MEPTQIRAQASHWEHTPIQQPAKASWDADIAPSSVPSLLGGFIPEQMEDKWFIYAQDVDAQGNVLVHFCRSWTGAEVLVLGVRVGLDDEGGVDQGAAAKVVEITWEDGGSADGGEEAAKNMAVRLCKGILECDIVVPE</sequence>
<proteinExistence type="predicted"/>
<dbReference type="STRING" id="1399860.A0A2C5XBH3"/>
<dbReference type="Proteomes" id="UP000226192">
    <property type="component" value="Unassembled WGS sequence"/>
</dbReference>
<name>A0A2C5XBH3_9HYPO</name>
<dbReference type="EMBL" id="NJET01000010">
    <property type="protein sequence ID" value="PHH66139.1"/>
    <property type="molecule type" value="Genomic_DNA"/>
</dbReference>
<accession>A0A2C5XBH3</accession>
<organism evidence="1 2">
    <name type="scientific">Ophiocordyceps australis</name>
    <dbReference type="NCBI Taxonomy" id="1399860"/>
    <lineage>
        <taxon>Eukaryota</taxon>
        <taxon>Fungi</taxon>
        <taxon>Dikarya</taxon>
        <taxon>Ascomycota</taxon>
        <taxon>Pezizomycotina</taxon>
        <taxon>Sordariomycetes</taxon>
        <taxon>Hypocreomycetidae</taxon>
        <taxon>Hypocreales</taxon>
        <taxon>Ophiocordycipitaceae</taxon>
        <taxon>Ophiocordyceps</taxon>
    </lineage>
</organism>
<gene>
    <name evidence="1" type="ORF">CDD81_202</name>
</gene>
<protein>
    <submittedName>
        <fullName evidence="1">Uncharacterized protein</fullName>
    </submittedName>
</protein>
<reference evidence="1 2" key="1">
    <citation type="submission" date="2017-06" db="EMBL/GenBank/DDBJ databases">
        <title>Ant-infecting Ophiocordyceps genomes reveal a high diversity of potential behavioral manipulation genes and a possible major role for enterotoxins.</title>
        <authorList>
            <person name="De Bekker C."/>
            <person name="Evans H.C."/>
            <person name="Brachmann A."/>
            <person name="Hughes D.P."/>
        </authorList>
    </citation>
    <scope>NUCLEOTIDE SEQUENCE [LARGE SCALE GENOMIC DNA]</scope>
    <source>
        <strain evidence="1 2">Map64</strain>
    </source>
</reference>
<comment type="caution">
    <text evidence="1">The sequence shown here is derived from an EMBL/GenBank/DDBJ whole genome shotgun (WGS) entry which is preliminary data.</text>
</comment>
<evidence type="ECO:0000313" key="2">
    <source>
        <dbReference type="Proteomes" id="UP000226192"/>
    </source>
</evidence>
<dbReference type="OrthoDB" id="4521980at2759"/>
<keyword evidence="2" id="KW-1185">Reference proteome</keyword>
<evidence type="ECO:0000313" key="1">
    <source>
        <dbReference type="EMBL" id="PHH66139.1"/>
    </source>
</evidence>
<dbReference type="AlphaFoldDB" id="A0A2C5XBH3"/>